<comment type="similarity">
    <text evidence="8 9">Belongs to the TRAP transporter small permease family.</text>
</comment>
<name>A0A2U2BFN0_ALCFA</name>
<evidence type="ECO:0000256" key="5">
    <source>
        <dbReference type="ARBA" id="ARBA00022692"/>
    </source>
</evidence>
<keyword evidence="4 9" id="KW-0997">Cell inner membrane</keyword>
<dbReference type="PANTHER" id="PTHR35011">
    <property type="entry name" value="2,3-DIKETO-L-GULONATE TRAP TRANSPORTER SMALL PERMEASE PROTEIN YIAM"/>
    <property type="match status" value="1"/>
</dbReference>
<comment type="subcellular location">
    <subcellularLocation>
        <location evidence="1 9">Cell inner membrane</location>
        <topology evidence="1 9">Multi-pass membrane protein</topology>
    </subcellularLocation>
</comment>
<dbReference type="KEGG" id="afa:UZ73_09875"/>
<evidence type="ECO:0000256" key="7">
    <source>
        <dbReference type="ARBA" id="ARBA00023136"/>
    </source>
</evidence>
<dbReference type="InterPro" id="IPR007387">
    <property type="entry name" value="TRAP_DctQ"/>
</dbReference>
<evidence type="ECO:0000256" key="2">
    <source>
        <dbReference type="ARBA" id="ARBA00022448"/>
    </source>
</evidence>
<evidence type="ECO:0000256" key="8">
    <source>
        <dbReference type="ARBA" id="ARBA00038436"/>
    </source>
</evidence>
<dbReference type="GO" id="GO:0015740">
    <property type="term" value="P:C4-dicarboxylate transport"/>
    <property type="evidence" value="ECO:0007669"/>
    <property type="project" value="TreeGrafter"/>
</dbReference>
<evidence type="ECO:0000313" key="12">
    <source>
        <dbReference type="Proteomes" id="UP000245216"/>
    </source>
</evidence>
<comment type="subunit">
    <text evidence="9">The complex comprises the extracytoplasmic solute receptor protein and the two transmembrane proteins.</text>
</comment>
<reference evidence="11 12" key="1">
    <citation type="submission" date="2018-05" db="EMBL/GenBank/DDBJ databases">
        <title>Genome Sequence of an Efficient Indole-Degrading Bacterium, Alcaligenes sp.YBY.</title>
        <authorList>
            <person name="Yang B."/>
        </authorList>
    </citation>
    <scope>NUCLEOTIDE SEQUENCE [LARGE SCALE GENOMIC DNA]</scope>
    <source>
        <strain evidence="11 12">YBY</strain>
    </source>
</reference>
<protein>
    <recommendedName>
        <fullName evidence="9">TRAP transporter small permease protein</fullName>
    </recommendedName>
</protein>
<feature type="transmembrane region" description="Helical" evidence="9">
    <location>
        <begin position="50"/>
        <end position="72"/>
    </location>
</feature>
<keyword evidence="7 9" id="KW-0472">Membrane</keyword>
<feature type="transmembrane region" description="Helical" evidence="9">
    <location>
        <begin position="134"/>
        <end position="154"/>
    </location>
</feature>
<organism evidence="11 12">
    <name type="scientific">Alcaligenes faecalis</name>
    <dbReference type="NCBI Taxonomy" id="511"/>
    <lineage>
        <taxon>Bacteria</taxon>
        <taxon>Pseudomonadati</taxon>
        <taxon>Pseudomonadota</taxon>
        <taxon>Betaproteobacteria</taxon>
        <taxon>Burkholderiales</taxon>
        <taxon>Alcaligenaceae</taxon>
        <taxon>Alcaligenes</taxon>
    </lineage>
</organism>
<comment type="function">
    <text evidence="9">Part of the tripartite ATP-independent periplasmic (TRAP) transport system.</text>
</comment>
<dbReference type="PANTHER" id="PTHR35011:SF2">
    <property type="entry name" value="2,3-DIKETO-L-GULONATE TRAP TRANSPORTER SMALL PERMEASE PROTEIN YIAM"/>
    <property type="match status" value="1"/>
</dbReference>
<dbReference type="GO" id="GO:0022857">
    <property type="term" value="F:transmembrane transporter activity"/>
    <property type="evidence" value="ECO:0007669"/>
    <property type="project" value="UniProtKB-UniRule"/>
</dbReference>
<dbReference type="GO" id="GO:0005886">
    <property type="term" value="C:plasma membrane"/>
    <property type="evidence" value="ECO:0007669"/>
    <property type="project" value="UniProtKB-SubCell"/>
</dbReference>
<dbReference type="GeneID" id="29367839"/>
<sequence>MNPLIHFLGAFARGSNRVAILVAEVALAALMIACTYGVIARYVFNSPSIYITEVCVYLLLVCSWLSIGWVHLENRHVSVEAFHMRFSPRGQRLATCISQLCILFFCLVLLWAGISVVETALARNYRSASMLRFPLWIAYGMIPLGGTLLGLATLRQLFIPNSVESNDSIKEF</sequence>
<feature type="domain" description="Tripartite ATP-independent periplasmic transporters DctQ component" evidence="10">
    <location>
        <begin position="30"/>
        <end position="158"/>
    </location>
</feature>
<feature type="transmembrane region" description="Helical" evidence="9">
    <location>
        <begin position="93"/>
        <end position="114"/>
    </location>
</feature>
<evidence type="ECO:0000256" key="9">
    <source>
        <dbReference type="RuleBase" id="RU369079"/>
    </source>
</evidence>
<evidence type="ECO:0000256" key="1">
    <source>
        <dbReference type="ARBA" id="ARBA00004429"/>
    </source>
</evidence>
<evidence type="ECO:0000313" key="11">
    <source>
        <dbReference type="EMBL" id="PWE12801.1"/>
    </source>
</evidence>
<proteinExistence type="inferred from homology"/>
<dbReference type="EMBL" id="QEXO01000005">
    <property type="protein sequence ID" value="PWE12801.1"/>
    <property type="molecule type" value="Genomic_DNA"/>
</dbReference>
<reference evidence="11 12" key="2">
    <citation type="submission" date="2018-05" db="EMBL/GenBank/DDBJ databases">
        <authorList>
            <person name="Lanie J.A."/>
            <person name="Ng W.-L."/>
            <person name="Kazmierczak K.M."/>
            <person name="Andrzejewski T.M."/>
            <person name="Davidsen T.M."/>
            <person name="Wayne K.J."/>
            <person name="Tettelin H."/>
            <person name="Glass J.I."/>
            <person name="Rusch D."/>
            <person name="Podicherti R."/>
            <person name="Tsui H.-C.T."/>
            <person name="Winkler M.E."/>
        </authorList>
    </citation>
    <scope>NUCLEOTIDE SEQUENCE [LARGE SCALE GENOMIC DNA]</scope>
    <source>
        <strain evidence="11 12">YBY</strain>
    </source>
</reference>
<comment type="caution">
    <text evidence="11">The sequence shown here is derived from an EMBL/GenBank/DDBJ whole genome shotgun (WGS) entry which is preliminary data.</text>
</comment>
<evidence type="ECO:0000256" key="6">
    <source>
        <dbReference type="ARBA" id="ARBA00022989"/>
    </source>
</evidence>
<keyword evidence="5 9" id="KW-0812">Transmembrane</keyword>
<gene>
    <name evidence="11" type="ORF">DF183_18745</name>
</gene>
<evidence type="ECO:0000259" key="10">
    <source>
        <dbReference type="Pfam" id="PF04290"/>
    </source>
</evidence>
<dbReference type="RefSeq" id="WP_045930553.1">
    <property type="nucleotide sequence ID" value="NZ_CAXOKM010000029.1"/>
</dbReference>
<evidence type="ECO:0000256" key="3">
    <source>
        <dbReference type="ARBA" id="ARBA00022475"/>
    </source>
</evidence>
<keyword evidence="6 9" id="KW-1133">Transmembrane helix</keyword>
<accession>A0A2U2BFN0</accession>
<dbReference type="Proteomes" id="UP000245216">
    <property type="component" value="Unassembled WGS sequence"/>
</dbReference>
<dbReference type="STRING" id="511.UZ73_09875"/>
<keyword evidence="2 9" id="KW-0813">Transport</keyword>
<keyword evidence="3" id="KW-1003">Cell membrane</keyword>
<feature type="transmembrane region" description="Helical" evidence="9">
    <location>
        <begin position="21"/>
        <end position="44"/>
    </location>
</feature>
<dbReference type="InterPro" id="IPR055348">
    <property type="entry name" value="DctQ"/>
</dbReference>
<dbReference type="AlphaFoldDB" id="A0A2U2BFN0"/>
<evidence type="ECO:0000256" key="4">
    <source>
        <dbReference type="ARBA" id="ARBA00022519"/>
    </source>
</evidence>
<dbReference type="Pfam" id="PF04290">
    <property type="entry name" value="DctQ"/>
    <property type="match status" value="1"/>
</dbReference>